<gene>
    <name evidence="2" type="ORF">COX64_04260</name>
</gene>
<dbReference type="EMBL" id="PFQB01000107">
    <property type="protein sequence ID" value="PJA12613.1"/>
    <property type="molecule type" value="Genomic_DNA"/>
</dbReference>
<proteinExistence type="predicted"/>
<dbReference type="Pfam" id="PF01170">
    <property type="entry name" value="UPF0020"/>
    <property type="match status" value="1"/>
</dbReference>
<reference evidence="3" key="1">
    <citation type="submission" date="2017-09" db="EMBL/GenBank/DDBJ databases">
        <title>Depth-based differentiation of microbial function through sediment-hosted aquifers and enrichment of novel symbionts in the deep terrestrial subsurface.</title>
        <authorList>
            <person name="Probst A.J."/>
            <person name="Ladd B."/>
            <person name="Jarett J.K."/>
            <person name="Geller-Mcgrath D.E."/>
            <person name="Sieber C.M.K."/>
            <person name="Emerson J.B."/>
            <person name="Anantharaman K."/>
            <person name="Thomas B.C."/>
            <person name="Malmstrom R."/>
            <person name="Stieglmeier M."/>
            <person name="Klingl A."/>
            <person name="Woyke T."/>
            <person name="Ryan C.M."/>
            <person name="Banfield J.F."/>
        </authorList>
    </citation>
    <scope>NUCLEOTIDE SEQUENCE [LARGE SCALE GENOMIC DNA]</scope>
</reference>
<dbReference type="AlphaFoldDB" id="A0A2M7W0W8"/>
<dbReference type="InterPro" id="IPR029063">
    <property type="entry name" value="SAM-dependent_MTases_sf"/>
</dbReference>
<evidence type="ECO:0000313" key="2">
    <source>
        <dbReference type="EMBL" id="PJA12613.1"/>
    </source>
</evidence>
<evidence type="ECO:0000313" key="3">
    <source>
        <dbReference type="Proteomes" id="UP000228952"/>
    </source>
</evidence>
<accession>A0A2M7W0W8</accession>
<protein>
    <recommendedName>
        <fullName evidence="1">Ribosomal RNA large subunit methyltransferase K/L-like methyltransferase domain-containing protein</fullName>
    </recommendedName>
</protein>
<dbReference type="Gene3D" id="3.40.50.150">
    <property type="entry name" value="Vaccinia Virus protein VP39"/>
    <property type="match status" value="1"/>
</dbReference>
<name>A0A2M7W0W8_9BACT</name>
<organism evidence="2 3">
    <name type="scientific">Candidatus Dojkabacteria bacterium CG_4_10_14_0_2_um_filter_Dojkabacteria_WS6_41_15</name>
    <dbReference type="NCBI Taxonomy" id="2014249"/>
    <lineage>
        <taxon>Bacteria</taxon>
        <taxon>Candidatus Dojkabacteria</taxon>
    </lineage>
</organism>
<sequence>MIAFFLGSHPEVSLAELRLMFGVKESSRLMGVAMFELDTMLVQNSFFKLGGVPRWGEVIAELDKNDNLENHIISAFKKQLKEATKKEYIFSLYGVKLDKKRLHHDLKDELPGSKYDGRFDEALHAPAVSEHVLKRGGQEFSAISSGNTVYIIKTIQVQDAQFWSITDAERPARDMKIGLLPAKLARMMINLSGAQATGKIWDPFVGQATIAMQAAVLGIPVLGTDKSPESIAKAKQNMQWLIRNGLVSQAKHTLYVEAIERSKADRTVTAVVTEPYLGKPRYRPFGNEFLAKREWREISRLYGTLLQVASGILHKGQCLVFIKPTFSFLAEHGGEWYNPPLPMSGEAWKVPEFLVDLGPLLWLQRDSIIGREIVVLEKR</sequence>
<comment type="caution">
    <text evidence="2">The sequence shown here is derived from an EMBL/GenBank/DDBJ whole genome shotgun (WGS) entry which is preliminary data.</text>
</comment>
<evidence type="ECO:0000259" key="1">
    <source>
        <dbReference type="Pfam" id="PF01170"/>
    </source>
</evidence>
<feature type="domain" description="Ribosomal RNA large subunit methyltransferase K/L-like methyltransferase" evidence="1">
    <location>
        <begin position="176"/>
        <end position="321"/>
    </location>
</feature>
<dbReference type="SUPFAM" id="SSF53335">
    <property type="entry name" value="S-adenosyl-L-methionine-dependent methyltransferases"/>
    <property type="match status" value="1"/>
</dbReference>
<dbReference type="InterPro" id="IPR000241">
    <property type="entry name" value="RlmKL-like_Mtase"/>
</dbReference>
<dbReference type="Proteomes" id="UP000228952">
    <property type="component" value="Unassembled WGS sequence"/>
</dbReference>